<feature type="domain" description="Peptidase M16 N-terminal" evidence="9">
    <location>
        <begin position="185"/>
        <end position="312"/>
    </location>
</feature>
<dbReference type="InParanoid" id="Q24FK4"/>
<dbReference type="GO" id="GO:0043171">
    <property type="term" value="P:peptide catabolic process"/>
    <property type="evidence" value="ECO:0007669"/>
    <property type="project" value="TreeGrafter"/>
</dbReference>
<dbReference type="AlphaFoldDB" id="Q24FK4"/>
<dbReference type="EMBL" id="GG662282">
    <property type="protein sequence ID" value="EAS06546.2"/>
    <property type="molecule type" value="Genomic_DNA"/>
</dbReference>
<dbReference type="GO" id="GO:0046872">
    <property type="term" value="F:metal ion binding"/>
    <property type="evidence" value="ECO:0007669"/>
    <property type="project" value="UniProtKB-KW"/>
</dbReference>
<gene>
    <name evidence="12" type="ORF">TTHERM_01165230</name>
</gene>
<dbReference type="KEGG" id="tet:TTHERM_01165230"/>
<evidence type="ECO:0000259" key="10">
    <source>
        <dbReference type="Pfam" id="PF05193"/>
    </source>
</evidence>
<reference evidence="13" key="1">
    <citation type="journal article" date="2006" name="PLoS Biol.">
        <title>Macronuclear genome sequence of the ciliate Tetrahymena thermophila, a model eukaryote.</title>
        <authorList>
            <person name="Eisen J.A."/>
            <person name="Coyne R.S."/>
            <person name="Wu M."/>
            <person name="Wu D."/>
            <person name="Thiagarajan M."/>
            <person name="Wortman J.R."/>
            <person name="Badger J.H."/>
            <person name="Ren Q."/>
            <person name="Amedeo P."/>
            <person name="Jones K.M."/>
            <person name="Tallon L.J."/>
            <person name="Delcher A.L."/>
            <person name="Salzberg S.L."/>
            <person name="Silva J.C."/>
            <person name="Haas B.J."/>
            <person name="Majoros W.H."/>
            <person name="Farzad M."/>
            <person name="Carlton J.M."/>
            <person name="Smith R.K. Jr."/>
            <person name="Garg J."/>
            <person name="Pearlman R.E."/>
            <person name="Karrer K.M."/>
            <person name="Sun L."/>
            <person name="Manning G."/>
            <person name="Elde N.C."/>
            <person name="Turkewitz A.P."/>
            <person name="Asai D.J."/>
            <person name="Wilkes D.E."/>
            <person name="Wang Y."/>
            <person name="Cai H."/>
            <person name="Collins K."/>
            <person name="Stewart B.A."/>
            <person name="Lee S.R."/>
            <person name="Wilamowska K."/>
            <person name="Weinberg Z."/>
            <person name="Ruzzo W.L."/>
            <person name="Wloga D."/>
            <person name="Gaertig J."/>
            <person name="Frankel J."/>
            <person name="Tsao C.-C."/>
            <person name="Gorovsky M.A."/>
            <person name="Keeling P.J."/>
            <person name="Waller R.F."/>
            <person name="Patron N.J."/>
            <person name="Cherry J.M."/>
            <person name="Stover N.A."/>
            <person name="Krieger C.J."/>
            <person name="del Toro C."/>
            <person name="Ryder H.F."/>
            <person name="Williamson S.C."/>
            <person name="Barbeau R.A."/>
            <person name="Hamilton E.P."/>
            <person name="Orias E."/>
        </authorList>
    </citation>
    <scope>NUCLEOTIDE SEQUENCE [LARGE SCALE GENOMIC DNA]</scope>
    <source>
        <strain evidence="13">SB210</strain>
    </source>
</reference>
<evidence type="ECO:0000256" key="1">
    <source>
        <dbReference type="ARBA" id="ARBA00007261"/>
    </source>
</evidence>
<protein>
    <submittedName>
        <fullName evidence="12">Insulysin, insulin-degrading enzyme</fullName>
    </submittedName>
</protein>
<keyword evidence="4" id="KW-0378">Hydrolase</keyword>
<keyword evidence="8" id="KW-0472">Membrane</keyword>
<dbReference type="InterPro" id="IPR050626">
    <property type="entry name" value="Peptidase_M16"/>
</dbReference>
<proteinExistence type="inferred from homology"/>
<dbReference type="GO" id="GO:0005739">
    <property type="term" value="C:mitochondrion"/>
    <property type="evidence" value="ECO:0007669"/>
    <property type="project" value="TreeGrafter"/>
</dbReference>
<dbReference type="GO" id="GO:0005829">
    <property type="term" value="C:cytosol"/>
    <property type="evidence" value="ECO:0007669"/>
    <property type="project" value="TreeGrafter"/>
</dbReference>
<evidence type="ECO:0000259" key="9">
    <source>
        <dbReference type="Pfam" id="PF00675"/>
    </source>
</evidence>
<evidence type="ECO:0000256" key="2">
    <source>
        <dbReference type="ARBA" id="ARBA00022670"/>
    </source>
</evidence>
<evidence type="ECO:0000256" key="5">
    <source>
        <dbReference type="ARBA" id="ARBA00022833"/>
    </source>
</evidence>
<dbReference type="PANTHER" id="PTHR43690:SF18">
    <property type="entry name" value="INSULIN-DEGRADING ENZYME-RELATED"/>
    <property type="match status" value="1"/>
</dbReference>
<feature type="domain" description="Peptidase M16 C-terminal" evidence="10">
    <location>
        <begin position="348"/>
        <end position="522"/>
    </location>
</feature>
<sequence length="1194" mass="140866">MENNQQVLAEEDQVQQQAQDQNYDEENCLINNEERVKQVDSRRVSSAKRPKYNNYFVQKVLQMKRPEVLLIVVALILTLAWFEIVCFVKHDHDQMKLKLIQKQQKELSSSSFIQLPHQSQVKTEGVSDDIDQSAELNIQKRVLKDKKQGNNENRHKEINWDELKIKKTLLDQKEYKFMKLQNGIKVLLISDLDTTQSYAALDVKIGSWDEKIPGLAHFLEHMKFIATNQFSHQASGFDMFLANNQGSSNAYTDAIHTNYHYQISSLAFEESLKYFSYMFNKCEFKEEFALKEINAVNSEFINTLSNDNWRIQYVLTFLAKKDTPYNKFTCGSNESLISDKFDLIKELEAFNAKYSADLMSLVLYSNHSIEDLKNFVFKSDFDKIPVVKNKPVNLPKEPFDENVYKKIYKIQLEKQEYKCLQFAVIVDNKDFNNRHDFNDYFKGVLTSSEKGAFYQQMKAKNYISTIDFGRFQRTNHFEAFMLEINLTDDGYENLEEVIRSYFVFVQEFKENVQKENFEEMKHFQQILFDYDSNEDMYEEKISDFADYINYSEEPQYLFLQTRYKNFRKKDFQAYLEKIGDIRKNLIFISSNNFENAKINSKIIPSIDNTFTKGDKYFNTFYDVVVELNEEQLNFLTTKKPEEHSFLYTLDLQLVPKGKIHFYDATKDNSQLIAQKVELPLLEHKVPNFISTSKEEYSQDPFMRNDRNSMFKFGFSQEAWQRILEEKNPDNKFIPVMLINNQNINSFIMLNFDKDEPQTVCKLKLINKSRGLFNSIEQTFNSVYFTAQMRHLEDQYASAFESNYGISFQVTDKDVQMSVYGWNSKFEKVASNFMKNVQEYQPTQDEWNAATDNLVLKIQKDVSDYQIFKYALKETMFSLLDNQFIGSKDRINLIQNSKLEDIEKYKSNLFTATNLDFLFSGNVSPKKSIQYTNTFKNLFQITQADPDQLVDRSFNIVNLQNKYYVYQQLNSKPDDTNSAIVNIYQIGQRSIKNYIYLNLLQDKLDRFFFNFLRTKEGLGYVAGSNIATIGCVDHLTVILQGDQKQPNEINIYIEKGLKQFNKILNKVTEEDFQESITSFKANIENLPVSLEDKITYMWTQIDREKYDFDIRYYFLNQLESEITLQGMKDFYHYHMREYASKLSIQVFSQAKPYDLNDLNVKNYAKNLKEPIIIKSKEDIVNLNQENPYFKCSFKS</sequence>
<feature type="transmembrane region" description="Helical" evidence="8">
    <location>
        <begin position="68"/>
        <end position="90"/>
    </location>
</feature>
<dbReference type="InterPro" id="IPR011765">
    <property type="entry name" value="Pept_M16_N"/>
</dbReference>
<evidence type="ECO:0000259" key="11">
    <source>
        <dbReference type="Pfam" id="PF22456"/>
    </source>
</evidence>
<dbReference type="Gene3D" id="3.30.830.10">
    <property type="entry name" value="Metalloenzyme, LuxS/M16 peptidase-like"/>
    <property type="match status" value="4"/>
</dbReference>
<dbReference type="Pfam" id="PF05193">
    <property type="entry name" value="Peptidase_M16_C"/>
    <property type="match status" value="1"/>
</dbReference>
<organism evidence="12 13">
    <name type="scientific">Tetrahymena thermophila (strain SB210)</name>
    <dbReference type="NCBI Taxonomy" id="312017"/>
    <lineage>
        <taxon>Eukaryota</taxon>
        <taxon>Sar</taxon>
        <taxon>Alveolata</taxon>
        <taxon>Ciliophora</taxon>
        <taxon>Intramacronucleata</taxon>
        <taxon>Oligohymenophorea</taxon>
        <taxon>Hymenostomatida</taxon>
        <taxon>Tetrahymenina</taxon>
        <taxon>Tetrahymenidae</taxon>
        <taxon>Tetrahymena</taxon>
    </lineage>
</organism>
<dbReference type="GeneID" id="7827225"/>
<accession>Q24FK4</accession>
<evidence type="ECO:0000256" key="4">
    <source>
        <dbReference type="ARBA" id="ARBA00022801"/>
    </source>
</evidence>
<dbReference type="PANTHER" id="PTHR43690">
    <property type="entry name" value="NARDILYSIN"/>
    <property type="match status" value="1"/>
</dbReference>
<evidence type="ECO:0000313" key="12">
    <source>
        <dbReference type="EMBL" id="EAS06546.2"/>
    </source>
</evidence>
<evidence type="ECO:0000256" key="8">
    <source>
        <dbReference type="SAM" id="Phobius"/>
    </source>
</evidence>
<keyword evidence="8" id="KW-0812">Transmembrane</keyword>
<feature type="region of interest" description="Disordered" evidence="7">
    <location>
        <begin position="1"/>
        <end position="23"/>
    </location>
</feature>
<comment type="similarity">
    <text evidence="1">Belongs to the peptidase M16 family.</text>
</comment>
<keyword evidence="6" id="KW-0482">Metalloprotease</keyword>
<dbReference type="InterPro" id="IPR054734">
    <property type="entry name" value="PqqF-like_C_4"/>
</dbReference>
<dbReference type="HOGENOM" id="CLU_004639_1_1_1"/>
<evidence type="ECO:0000256" key="7">
    <source>
        <dbReference type="SAM" id="MobiDB-lite"/>
    </source>
</evidence>
<dbReference type="GO" id="GO:0051603">
    <property type="term" value="P:proteolysis involved in protein catabolic process"/>
    <property type="evidence" value="ECO:0007669"/>
    <property type="project" value="TreeGrafter"/>
</dbReference>
<dbReference type="InterPro" id="IPR011249">
    <property type="entry name" value="Metalloenz_LuxS/M16"/>
</dbReference>
<dbReference type="Pfam" id="PF00675">
    <property type="entry name" value="Peptidase_M16"/>
    <property type="match status" value="1"/>
</dbReference>
<evidence type="ECO:0000256" key="3">
    <source>
        <dbReference type="ARBA" id="ARBA00022723"/>
    </source>
</evidence>
<feature type="domain" description="Coenzyme PQQ synthesis protein F-like C-terminal lobe" evidence="11">
    <location>
        <begin position="998"/>
        <end position="1097"/>
    </location>
</feature>
<dbReference type="InterPro" id="IPR007863">
    <property type="entry name" value="Peptidase_M16_C"/>
</dbReference>
<dbReference type="STRING" id="312017.Q24FK4"/>
<dbReference type="SUPFAM" id="SSF63411">
    <property type="entry name" value="LuxS/MPP-like metallohydrolase"/>
    <property type="match status" value="4"/>
</dbReference>
<dbReference type="OrthoDB" id="4953at2759"/>
<dbReference type="GO" id="GO:0004222">
    <property type="term" value="F:metalloendopeptidase activity"/>
    <property type="evidence" value="ECO:0007669"/>
    <property type="project" value="TreeGrafter"/>
</dbReference>
<name>Q24FK4_TETTS</name>
<keyword evidence="2" id="KW-0645">Protease</keyword>
<dbReference type="eggNOG" id="KOG0959">
    <property type="taxonomic scope" value="Eukaryota"/>
</dbReference>
<evidence type="ECO:0000313" key="13">
    <source>
        <dbReference type="Proteomes" id="UP000009168"/>
    </source>
</evidence>
<keyword evidence="5" id="KW-0862">Zinc</keyword>
<keyword evidence="8" id="KW-1133">Transmembrane helix</keyword>
<dbReference type="Proteomes" id="UP000009168">
    <property type="component" value="Unassembled WGS sequence"/>
</dbReference>
<keyword evidence="13" id="KW-1185">Reference proteome</keyword>
<dbReference type="RefSeq" id="XP_001026791.2">
    <property type="nucleotide sequence ID" value="XM_001026791.2"/>
</dbReference>
<feature type="compositionally biased region" description="Low complexity" evidence="7">
    <location>
        <begin position="1"/>
        <end position="21"/>
    </location>
</feature>
<dbReference type="Pfam" id="PF22456">
    <property type="entry name" value="PqqF-like_C_4"/>
    <property type="match status" value="1"/>
</dbReference>
<evidence type="ECO:0000256" key="6">
    <source>
        <dbReference type="ARBA" id="ARBA00023049"/>
    </source>
</evidence>
<keyword evidence="3" id="KW-0479">Metal-binding</keyword>